<keyword evidence="5" id="KW-0804">Transcription</keyword>
<dbReference type="InterPro" id="IPR036390">
    <property type="entry name" value="WH_DNA-bd_sf"/>
</dbReference>
<evidence type="ECO:0000313" key="8">
    <source>
        <dbReference type="Proteomes" id="UP001139035"/>
    </source>
</evidence>
<organism evidence="7 8">
    <name type="scientific">Jiella avicenniae</name>
    <dbReference type="NCBI Taxonomy" id="2907202"/>
    <lineage>
        <taxon>Bacteria</taxon>
        <taxon>Pseudomonadati</taxon>
        <taxon>Pseudomonadota</taxon>
        <taxon>Alphaproteobacteria</taxon>
        <taxon>Hyphomicrobiales</taxon>
        <taxon>Aurantimonadaceae</taxon>
        <taxon>Jiella</taxon>
    </lineage>
</organism>
<dbReference type="Pfam" id="PF03466">
    <property type="entry name" value="LysR_substrate"/>
    <property type="match status" value="1"/>
</dbReference>
<dbReference type="Gene3D" id="3.40.190.290">
    <property type="match status" value="1"/>
</dbReference>
<dbReference type="SUPFAM" id="SSF53850">
    <property type="entry name" value="Periplasmic binding protein-like II"/>
    <property type="match status" value="1"/>
</dbReference>
<dbReference type="InterPro" id="IPR000847">
    <property type="entry name" value="LysR_HTH_N"/>
</dbReference>
<dbReference type="PANTHER" id="PTHR30293:SF0">
    <property type="entry name" value="NITROGEN ASSIMILATION REGULATORY PROTEIN NAC"/>
    <property type="match status" value="1"/>
</dbReference>
<dbReference type="InterPro" id="IPR005119">
    <property type="entry name" value="LysR_subst-bd"/>
</dbReference>
<dbReference type="Pfam" id="PF00126">
    <property type="entry name" value="HTH_1"/>
    <property type="match status" value="1"/>
</dbReference>
<name>A0A9X1NXR3_9HYPH</name>
<evidence type="ECO:0000256" key="1">
    <source>
        <dbReference type="ARBA" id="ARBA00009437"/>
    </source>
</evidence>
<keyword evidence="3" id="KW-0238">DNA-binding</keyword>
<dbReference type="GO" id="GO:0003700">
    <property type="term" value="F:DNA-binding transcription factor activity"/>
    <property type="evidence" value="ECO:0007669"/>
    <property type="project" value="InterPro"/>
</dbReference>
<dbReference type="FunFam" id="1.10.10.10:FF:000001">
    <property type="entry name" value="LysR family transcriptional regulator"/>
    <property type="match status" value="1"/>
</dbReference>
<dbReference type="Gene3D" id="1.10.10.10">
    <property type="entry name" value="Winged helix-like DNA-binding domain superfamily/Winged helix DNA-binding domain"/>
    <property type="match status" value="1"/>
</dbReference>
<dbReference type="PRINTS" id="PR00039">
    <property type="entry name" value="HTHLYSR"/>
</dbReference>
<dbReference type="GO" id="GO:2000142">
    <property type="term" value="P:regulation of DNA-templated transcription initiation"/>
    <property type="evidence" value="ECO:0007669"/>
    <property type="project" value="TreeGrafter"/>
</dbReference>
<evidence type="ECO:0000256" key="5">
    <source>
        <dbReference type="ARBA" id="ARBA00023163"/>
    </source>
</evidence>
<gene>
    <name evidence="7" type="ORF">LZD57_05975</name>
</gene>
<evidence type="ECO:0000313" key="7">
    <source>
        <dbReference type="EMBL" id="MCE7027532.1"/>
    </source>
</evidence>
<dbReference type="EMBL" id="JAJUWU010000004">
    <property type="protein sequence ID" value="MCE7027532.1"/>
    <property type="molecule type" value="Genomic_DNA"/>
</dbReference>
<dbReference type="InterPro" id="IPR036388">
    <property type="entry name" value="WH-like_DNA-bd_sf"/>
</dbReference>
<accession>A0A9X1NXR3</accession>
<dbReference type="SUPFAM" id="SSF46785">
    <property type="entry name" value="Winged helix' DNA-binding domain"/>
    <property type="match status" value="1"/>
</dbReference>
<dbReference type="CDD" id="cd05466">
    <property type="entry name" value="PBP2_LTTR_substrate"/>
    <property type="match status" value="1"/>
</dbReference>
<dbReference type="AlphaFoldDB" id="A0A9X1NXR3"/>
<keyword evidence="4" id="KW-0010">Activator</keyword>
<evidence type="ECO:0000259" key="6">
    <source>
        <dbReference type="PROSITE" id="PS50931"/>
    </source>
</evidence>
<evidence type="ECO:0000256" key="3">
    <source>
        <dbReference type="ARBA" id="ARBA00023125"/>
    </source>
</evidence>
<dbReference type="Proteomes" id="UP001139035">
    <property type="component" value="Unassembled WGS sequence"/>
</dbReference>
<comment type="similarity">
    <text evidence="1">Belongs to the LysR transcriptional regulatory family.</text>
</comment>
<reference evidence="7" key="1">
    <citation type="submission" date="2022-01" db="EMBL/GenBank/DDBJ databases">
        <title>Jiella avicenniae sp. nov., a novel endophytic bacterium isolated from bark of Avicennia marina.</title>
        <authorList>
            <person name="Tuo L."/>
        </authorList>
    </citation>
    <scope>NUCLEOTIDE SEQUENCE</scope>
    <source>
        <strain evidence="7">CBK1P-4</strain>
    </source>
</reference>
<sequence length="307" mass="33998">MDLRQMSYFVAMYEEASVTRAAERLNIVQPAVSVQLARLEESIGQKLFYRTPKGMVPTHAGDDAYRRFQPILREVEQARRALTIGGDTVKGHVSLGAVSSVANNALSETLRIFHGRYPEVTLRATGGYTTDLIEMLRTAQLDLVIVNTPSRGGRGFDTLPIINEDLALICDIAHPPLPATLHPREAAERDLVIPSQRHGLRLIIDAAFSAHDATLAPRFEFDELKTIEEFLPDSGFATILPPIAVHRALRTGRLRMHPIVPSVPRRLVCLSNTARPLSRAAELFVEELRERMIEVSSDLTKAIGATP</sequence>
<keyword evidence="8" id="KW-1185">Reference proteome</keyword>
<evidence type="ECO:0000256" key="2">
    <source>
        <dbReference type="ARBA" id="ARBA00023015"/>
    </source>
</evidence>
<dbReference type="GO" id="GO:0003677">
    <property type="term" value="F:DNA binding"/>
    <property type="evidence" value="ECO:0007669"/>
    <property type="project" value="UniProtKB-KW"/>
</dbReference>
<comment type="caution">
    <text evidence="7">The sequence shown here is derived from an EMBL/GenBank/DDBJ whole genome shotgun (WGS) entry which is preliminary data.</text>
</comment>
<keyword evidence="2" id="KW-0805">Transcription regulation</keyword>
<proteinExistence type="inferred from homology"/>
<dbReference type="PANTHER" id="PTHR30293">
    <property type="entry name" value="TRANSCRIPTIONAL REGULATORY PROTEIN NAC-RELATED"/>
    <property type="match status" value="1"/>
</dbReference>
<protein>
    <submittedName>
        <fullName evidence="7">LysR family transcriptional regulator</fullName>
    </submittedName>
</protein>
<dbReference type="PROSITE" id="PS50931">
    <property type="entry name" value="HTH_LYSR"/>
    <property type="match status" value="1"/>
</dbReference>
<evidence type="ECO:0000256" key="4">
    <source>
        <dbReference type="ARBA" id="ARBA00023159"/>
    </source>
</evidence>
<feature type="domain" description="HTH lysR-type" evidence="6">
    <location>
        <begin position="1"/>
        <end position="58"/>
    </location>
</feature>